<dbReference type="Gene3D" id="3.30.300.20">
    <property type="match status" value="1"/>
</dbReference>
<dbReference type="SUPFAM" id="SSF89919">
    <property type="entry name" value="Ribosome-binding factor A, RbfA"/>
    <property type="match status" value="1"/>
</dbReference>
<organism evidence="2">
    <name type="scientific">Eucampia antarctica</name>
    <dbReference type="NCBI Taxonomy" id="49252"/>
    <lineage>
        <taxon>Eukaryota</taxon>
        <taxon>Sar</taxon>
        <taxon>Stramenopiles</taxon>
        <taxon>Ochrophyta</taxon>
        <taxon>Bacillariophyta</taxon>
        <taxon>Mediophyceae</taxon>
        <taxon>Biddulphiophycidae</taxon>
        <taxon>Hemiaulales</taxon>
        <taxon>Hemiaulaceae</taxon>
        <taxon>Eucampia</taxon>
    </lineage>
</organism>
<name>A0A7S2WSD9_9STRA</name>
<feature type="compositionally biased region" description="Acidic residues" evidence="1">
    <location>
        <begin position="229"/>
        <end position="257"/>
    </location>
</feature>
<reference evidence="2" key="1">
    <citation type="submission" date="2021-01" db="EMBL/GenBank/DDBJ databases">
        <authorList>
            <person name="Corre E."/>
            <person name="Pelletier E."/>
            <person name="Niang G."/>
            <person name="Scheremetjew M."/>
            <person name="Finn R."/>
            <person name="Kale V."/>
            <person name="Holt S."/>
            <person name="Cochrane G."/>
            <person name="Meng A."/>
            <person name="Brown T."/>
            <person name="Cohen L."/>
        </authorList>
    </citation>
    <scope>NUCLEOTIDE SEQUENCE</scope>
    <source>
        <strain evidence="2">CCMP1452</strain>
    </source>
</reference>
<dbReference type="Pfam" id="PF02033">
    <property type="entry name" value="RBFA"/>
    <property type="match status" value="1"/>
</dbReference>
<evidence type="ECO:0000256" key="1">
    <source>
        <dbReference type="SAM" id="MobiDB-lite"/>
    </source>
</evidence>
<proteinExistence type="predicted"/>
<protein>
    <recommendedName>
        <fullName evidence="3">Ribosome-binding factor A</fullName>
    </recommendedName>
</protein>
<dbReference type="InterPro" id="IPR015946">
    <property type="entry name" value="KH_dom-like_a/b"/>
</dbReference>
<dbReference type="GO" id="GO:0006364">
    <property type="term" value="P:rRNA processing"/>
    <property type="evidence" value="ECO:0007669"/>
    <property type="project" value="InterPro"/>
</dbReference>
<sequence>MVLMGFRLRVCLVLLATTFSTIVLVNSFQLQKFDVTNRKHLTALEGYGGGRSSNRYTSNQDRSKRQERVGHVVRTEIASIIQQGFSIKYADFIDDDLRRRINIVNANVSPDLRQARITVSIIAATKTKPTDSESDDEDLEEGEQIFASDITVDQRRAYSWLVRSTRMIRHSMAQRLSHMKTIPDLTFVQADVGAAVDVMKLIEKVNQGYKRENIGTFGGGDDSLPEGMYLEDEFDEEDGWLDEDEDEEEDEDELDEN</sequence>
<feature type="region of interest" description="Disordered" evidence="1">
    <location>
        <begin position="216"/>
        <end position="257"/>
    </location>
</feature>
<dbReference type="InterPro" id="IPR023799">
    <property type="entry name" value="RbfA_dom_sf"/>
</dbReference>
<dbReference type="AlphaFoldDB" id="A0A7S2WSD9"/>
<dbReference type="EMBL" id="HBHI01031150">
    <property type="protein sequence ID" value="CAD9703333.1"/>
    <property type="molecule type" value="Transcribed_RNA"/>
</dbReference>
<evidence type="ECO:0000313" key="2">
    <source>
        <dbReference type="EMBL" id="CAD9703333.1"/>
    </source>
</evidence>
<dbReference type="InterPro" id="IPR000238">
    <property type="entry name" value="RbfA"/>
</dbReference>
<evidence type="ECO:0008006" key="3">
    <source>
        <dbReference type="Google" id="ProtNLM"/>
    </source>
</evidence>
<gene>
    <name evidence="2" type="ORF">EANT1437_LOCUS16046</name>
</gene>
<accession>A0A7S2WSD9</accession>